<organism evidence="1 2">
    <name type="scientific">Rhizobium herbae</name>
    <dbReference type="NCBI Taxonomy" id="508661"/>
    <lineage>
        <taxon>Bacteria</taxon>
        <taxon>Pseudomonadati</taxon>
        <taxon>Pseudomonadota</taxon>
        <taxon>Alphaproteobacteria</taxon>
        <taxon>Hyphomicrobiales</taxon>
        <taxon>Rhizobiaceae</taxon>
        <taxon>Rhizobium/Agrobacterium group</taxon>
        <taxon>Rhizobium</taxon>
    </lineage>
</organism>
<dbReference type="Pfam" id="PF08889">
    <property type="entry name" value="WbqC"/>
    <property type="match status" value="1"/>
</dbReference>
<evidence type="ECO:0000313" key="1">
    <source>
        <dbReference type="EMBL" id="MBW9063592.1"/>
    </source>
</evidence>
<evidence type="ECO:0000313" key="2">
    <source>
        <dbReference type="Proteomes" id="UP000757604"/>
    </source>
</evidence>
<reference evidence="1 2" key="1">
    <citation type="journal article" date="2021" name="MBio">
        <title>Poor Competitiveness of Bradyrhizobium in Pigeon Pea Root Colonization in Indian Soils.</title>
        <authorList>
            <person name="Chalasani D."/>
            <person name="Basu A."/>
            <person name="Pullabhotla S.V.S.R.N."/>
            <person name="Jorrin B."/>
            <person name="Neal A.L."/>
            <person name="Poole P.S."/>
            <person name="Podile A.R."/>
            <person name="Tkacz A."/>
        </authorList>
    </citation>
    <scope>NUCLEOTIDE SEQUENCE [LARGE SCALE GENOMIC DNA]</scope>
    <source>
        <strain evidence="1 2">HU44</strain>
    </source>
</reference>
<accession>A0ABS7H8M2</accession>
<gene>
    <name evidence="1" type="ORF">JNB71_09700</name>
</gene>
<sequence length="252" mass="28394">MAVLARPLAILERVMSRNIVISQSMYFPWVGLLEQIRLADVFVHYDDVQYSKGSFSNRVQVKSVNGVNWMTLPLRDYHLGQRIDEVMLDDRTDWRGKHREILRQAYLKAPFRDEMLALVDRVFTQAAATVADISRQSMLALAAYFGLDRPTFVCSTSLPVPGSSSERVCEIVSHLEGTVYITGHGARNYLNHTLFEDKGISVEYMGYECTPYPQLHGDFTPYVTALDLVANCGAAGAAMIRSGTIGWKEFTR</sequence>
<dbReference type="EMBL" id="JAEUAO010000002">
    <property type="protein sequence ID" value="MBW9063592.1"/>
    <property type="molecule type" value="Genomic_DNA"/>
</dbReference>
<dbReference type="InterPro" id="IPR014985">
    <property type="entry name" value="WbqC"/>
</dbReference>
<proteinExistence type="predicted"/>
<dbReference type="Proteomes" id="UP000757604">
    <property type="component" value="Unassembled WGS sequence"/>
</dbReference>
<comment type="caution">
    <text evidence="1">The sequence shown here is derived from an EMBL/GenBank/DDBJ whole genome shotgun (WGS) entry which is preliminary data.</text>
</comment>
<keyword evidence="2" id="KW-1185">Reference proteome</keyword>
<protein>
    <submittedName>
        <fullName evidence="1">WbqC family protein</fullName>
    </submittedName>
</protein>
<name>A0ABS7H8M2_9HYPH</name>